<evidence type="ECO:0000256" key="11">
    <source>
        <dbReference type="ARBA" id="ARBA00023306"/>
    </source>
</evidence>
<evidence type="ECO:0000256" key="12">
    <source>
        <dbReference type="ARBA" id="ARBA00023316"/>
    </source>
</evidence>
<keyword evidence="15" id="KW-0812">Transmembrane</keyword>
<dbReference type="HAMAP" id="MF_00046">
    <property type="entry name" value="MurC"/>
    <property type="match status" value="1"/>
</dbReference>
<comment type="similarity">
    <text evidence="14">Belongs to the MurCDEF family.</text>
</comment>
<dbReference type="GO" id="GO:0005737">
    <property type="term" value="C:cytoplasm"/>
    <property type="evidence" value="ECO:0007669"/>
    <property type="project" value="UniProtKB-SubCell"/>
</dbReference>
<dbReference type="InterPro" id="IPR000713">
    <property type="entry name" value="Mur_ligase_N"/>
</dbReference>
<evidence type="ECO:0000256" key="3">
    <source>
        <dbReference type="ARBA" id="ARBA00012211"/>
    </source>
</evidence>
<dbReference type="GO" id="GO:0008360">
    <property type="term" value="P:regulation of cell shape"/>
    <property type="evidence" value="ECO:0007669"/>
    <property type="project" value="UniProtKB-KW"/>
</dbReference>
<dbReference type="PANTHER" id="PTHR43445:SF3">
    <property type="entry name" value="UDP-N-ACETYLMURAMATE--L-ALANINE LIGASE"/>
    <property type="match status" value="1"/>
</dbReference>
<feature type="transmembrane region" description="Helical" evidence="15">
    <location>
        <begin position="12"/>
        <end position="31"/>
    </location>
</feature>
<feature type="transmembrane region" description="Helical" evidence="15">
    <location>
        <begin position="444"/>
        <end position="466"/>
    </location>
</feature>
<dbReference type="GO" id="GO:0008763">
    <property type="term" value="F:UDP-N-acetylmuramate-L-alanine ligase activity"/>
    <property type="evidence" value="ECO:0007669"/>
    <property type="project" value="UniProtKB-UniRule"/>
</dbReference>
<gene>
    <name evidence="14" type="primary">murC</name>
    <name evidence="19" type="ORF">A2122_00180</name>
</gene>
<dbReference type="Proteomes" id="UP000176648">
    <property type="component" value="Unassembled WGS sequence"/>
</dbReference>
<dbReference type="EC" id="6.3.2.8" evidence="3 14"/>
<dbReference type="GO" id="GO:0071555">
    <property type="term" value="P:cell wall organization"/>
    <property type="evidence" value="ECO:0007669"/>
    <property type="project" value="UniProtKB-KW"/>
</dbReference>
<evidence type="ECO:0000259" key="18">
    <source>
        <dbReference type="Pfam" id="PF08245"/>
    </source>
</evidence>
<dbReference type="AlphaFoldDB" id="A0A1G2C720"/>
<keyword evidence="15" id="KW-0472">Membrane</keyword>
<keyword evidence="15" id="KW-1133">Transmembrane helix</keyword>
<dbReference type="PANTHER" id="PTHR43445">
    <property type="entry name" value="UDP-N-ACETYLMURAMATE--L-ALANINE LIGASE-RELATED"/>
    <property type="match status" value="1"/>
</dbReference>
<feature type="domain" description="Mur ligase N-terminal catalytic" evidence="16">
    <location>
        <begin position="12"/>
        <end position="118"/>
    </location>
</feature>
<evidence type="ECO:0000256" key="5">
    <source>
        <dbReference type="ARBA" id="ARBA00022598"/>
    </source>
</evidence>
<evidence type="ECO:0000259" key="17">
    <source>
        <dbReference type="Pfam" id="PF02875"/>
    </source>
</evidence>
<keyword evidence="7 14" id="KW-0547">Nucleotide-binding</keyword>
<dbReference type="InterPro" id="IPR050061">
    <property type="entry name" value="MurCDEF_pg_biosynth"/>
</dbReference>
<dbReference type="Gene3D" id="3.40.1190.10">
    <property type="entry name" value="Mur-like, catalytic domain"/>
    <property type="match status" value="1"/>
</dbReference>
<keyword evidence="4 14" id="KW-0963">Cytoplasm</keyword>
<dbReference type="Gene3D" id="3.90.190.20">
    <property type="entry name" value="Mur ligase, C-terminal domain"/>
    <property type="match status" value="1"/>
</dbReference>
<dbReference type="Pfam" id="PF02875">
    <property type="entry name" value="Mur_ligase_C"/>
    <property type="match status" value="1"/>
</dbReference>
<comment type="caution">
    <text evidence="19">The sequence shown here is derived from an EMBL/GenBank/DDBJ whole genome shotgun (WGS) entry which is preliminary data.</text>
</comment>
<dbReference type="NCBIfam" id="TIGR01082">
    <property type="entry name" value="murC"/>
    <property type="match status" value="1"/>
</dbReference>
<feature type="domain" description="Mur ligase C-terminal" evidence="17">
    <location>
        <begin position="328"/>
        <end position="433"/>
    </location>
</feature>
<proteinExistence type="inferred from homology"/>
<evidence type="ECO:0000256" key="6">
    <source>
        <dbReference type="ARBA" id="ARBA00022618"/>
    </source>
</evidence>
<dbReference type="SUPFAM" id="SSF51984">
    <property type="entry name" value="MurCD N-terminal domain"/>
    <property type="match status" value="1"/>
</dbReference>
<feature type="domain" description="Mur ligase central" evidence="18">
    <location>
        <begin position="123"/>
        <end position="287"/>
    </location>
</feature>
<evidence type="ECO:0000256" key="8">
    <source>
        <dbReference type="ARBA" id="ARBA00022840"/>
    </source>
</evidence>
<dbReference type="EMBL" id="MHKU01000013">
    <property type="protein sequence ID" value="OGY97026.1"/>
    <property type="molecule type" value="Genomic_DNA"/>
</dbReference>
<dbReference type="SUPFAM" id="SSF53623">
    <property type="entry name" value="MurD-like peptide ligases, catalytic domain"/>
    <property type="match status" value="1"/>
</dbReference>
<dbReference type="GO" id="GO:0005524">
    <property type="term" value="F:ATP binding"/>
    <property type="evidence" value="ECO:0007669"/>
    <property type="project" value="UniProtKB-UniRule"/>
</dbReference>
<dbReference type="GO" id="GO:0051301">
    <property type="term" value="P:cell division"/>
    <property type="evidence" value="ECO:0007669"/>
    <property type="project" value="UniProtKB-KW"/>
</dbReference>
<evidence type="ECO:0000256" key="9">
    <source>
        <dbReference type="ARBA" id="ARBA00022960"/>
    </source>
</evidence>
<feature type="binding site" evidence="14">
    <location>
        <begin position="125"/>
        <end position="131"/>
    </location>
    <ligand>
        <name>ATP</name>
        <dbReference type="ChEBI" id="CHEBI:30616"/>
    </ligand>
</feature>
<dbReference type="Pfam" id="PF08245">
    <property type="entry name" value="Mur_ligase_M"/>
    <property type="match status" value="1"/>
</dbReference>
<dbReference type="InterPro" id="IPR013221">
    <property type="entry name" value="Mur_ligase_cen"/>
</dbReference>
<evidence type="ECO:0000256" key="7">
    <source>
        <dbReference type="ARBA" id="ARBA00022741"/>
    </source>
</evidence>
<dbReference type="CDD" id="cd01983">
    <property type="entry name" value="SIMIBI"/>
    <property type="match status" value="1"/>
</dbReference>
<accession>A0A1G2C720</accession>
<dbReference type="Pfam" id="PF01225">
    <property type="entry name" value="Mur_ligase"/>
    <property type="match status" value="1"/>
</dbReference>
<dbReference type="SUPFAM" id="SSF53244">
    <property type="entry name" value="MurD-like peptide ligases, peptide-binding domain"/>
    <property type="match status" value="1"/>
</dbReference>
<reference evidence="19 20" key="1">
    <citation type="journal article" date="2016" name="Nat. Commun.">
        <title>Thousands of microbial genomes shed light on interconnected biogeochemical processes in an aquifer system.</title>
        <authorList>
            <person name="Anantharaman K."/>
            <person name="Brown C.T."/>
            <person name="Hug L.A."/>
            <person name="Sharon I."/>
            <person name="Castelle C.J."/>
            <person name="Probst A.J."/>
            <person name="Thomas B.C."/>
            <person name="Singh A."/>
            <person name="Wilkins M.J."/>
            <person name="Karaoz U."/>
            <person name="Brodie E.L."/>
            <person name="Williams K.H."/>
            <person name="Hubbard S.S."/>
            <person name="Banfield J.F."/>
        </authorList>
    </citation>
    <scope>NUCLEOTIDE SEQUENCE [LARGE SCALE GENOMIC DNA]</scope>
</reference>
<evidence type="ECO:0000313" key="19">
    <source>
        <dbReference type="EMBL" id="OGY97026.1"/>
    </source>
</evidence>
<dbReference type="UniPathway" id="UPA00219"/>
<keyword evidence="12 14" id="KW-0961">Cell wall biogenesis/degradation</keyword>
<keyword evidence="9 14" id="KW-0133">Cell shape</keyword>
<sequence>MRSTQSARKKLHAHFIGIGGIGISALARWFLAKNWAVSGSDIAGSSVTQELEKEGVKVKIGHKKGGPACRQAGLPSRVDMVVFSEAIEPQNPELIEAKRRGIVPLSYPQALGCLTKAYKTLAVTGSHGKSTTTAMLALILIRAGFDPNVVIGTKLKEFGGKNFRSGKSKLLVLEADDYKAVFLNYSPAAIIATTLDREHLDVYKNLGNIKKAFLKFFAKIKNGGALVVNRDDKNLRSLHSPIARLAKRNSLRVLWYSLKSPEAKQIRNVLKIPGEHNVSNAIAAYTLATKILNIKKQDALKALAGYRGAWRRMEFRGYYSLPPTPYRLPVYDDYAHHPTEIKATLEAFKEKFPKRKIICVYQPHQGERLKALYPEFIHSFHDADTLILLPVYEVAGRDTRYKTWTSERLAASIKKRYPKKEVYYISNPERIKEFLRSHLPPPTYYLLPILIMMGAGDIANYTPLLLDKKRKRAV</sequence>
<name>A0A1G2C720_9BACT</name>
<dbReference type="Gene3D" id="3.40.50.720">
    <property type="entry name" value="NAD(P)-binding Rossmann-like Domain"/>
    <property type="match status" value="1"/>
</dbReference>
<keyword evidence="10 14" id="KW-0573">Peptidoglycan synthesis</keyword>
<protein>
    <recommendedName>
        <fullName evidence="3 14">UDP-N-acetylmuramate--L-alanine ligase</fullName>
        <ecNumber evidence="3 14">6.3.2.8</ecNumber>
    </recommendedName>
    <alternativeName>
        <fullName evidence="14">UDP-N-acetylmuramoyl-L-alanine synthetase</fullName>
    </alternativeName>
</protein>
<evidence type="ECO:0000256" key="13">
    <source>
        <dbReference type="ARBA" id="ARBA00047833"/>
    </source>
</evidence>
<comment type="pathway">
    <text evidence="2 14">Cell wall biogenesis; peptidoglycan biosynthesis.</text>
</comment>
<evidence type="ECO:0000256" key="10">
    <source>
        <dbReference type="ARBA" id="ARBA00022984"/>
    </source>
</evidence>
<comment type="subcellular location">
    <subcellularLocation>
        <location evidence="1 14">Cytoplasm</location>
    </subcellularLocation>
</comment>
<evidence type="ECO:0000256" key="4">
    <source>
        <dbReference type="ARBA" id="ARBA00022490"/>
    </source>
</evidence>
<keyword evidence="11 14" id="KW-0131">Cell cycle</keyword>
<dbReference type="InterPro" id="IPR036615">
    <property type="entry name" value="Mur_ligase_C_dom_sf"/>
</dbReference>
<evidence type="ECO:0000313" key="20">
    <source>
        <dbReference type="Proteomes" id="UP000176648"/>
    </source>
</evidence>
<dbReference type="InterPro" id="IPR005758">
    <property type="entry name" value="UDP-N-AcMur_Ala_ligase_MurC"/>
</dbReference>
<dbReference type="InterPro" id="IPR036565">
    <property type="entry name" value="Mur-like_cat_sf"/>
</dbReference>
<evidence type="ECO:0000256" key="14">
    <source>
        <dbReference type="HAMAP-Rule" id="MF_00046"/>
    </source>
</evidence>
<organism evidence="19 20">
    <name type="scientific">Candidatus Liptonbacteria bacterium GWB1_49_6</name>
    <dbReference type="NCBI Taxonomy" id="1798644"/>
    <lineage>
        <taxon>Bacteria</taxon>
        <taxon>Candidatus Liptoniibacteriota</taxon>
    </lineage>
</organism>
<keyword evidence="8 14" id="KW-0067">ATP-binding</keyword>
<dbReference type="InterPro" id="IPR004101">
    <property type="entry name" value="Mur_ligase_C"/>
</dbReference>
<comment type="function">
    <text evidence="14">Cell wall formation.</text>
</comment>
<keyword evidence="6 14" id="KW-0132">Cell division</keyword>
<evidence type="ECO:0000256" key="15">
    <source>
        <dbReference type="SAM" id="Phobius"/>
    </source>
</evidence>
<dbReference type="STRING" id="1798644.A2122_00180"/>
<comment type="catalytic activity">
    <reaction evidence="13 14">
        <text>UDP-N-acetyl-alpha-D-muramate + L-alanine + ATP = UDP-N-acetyl-alpha-D-muramoyl-L-alanine + ADP + phosphate + H(+)</text>
        <dbReference type="Rhea" id="RHEA:23372"/>
        <dbReference type="ChEBI" id="CHEBI:15378"/>
        <dbReference type="ChEBI" id="CHEBI:30616"/>
        <dbReference type="ChEBI" id="CHEBI:43474"/>
        <dbReference type="ChEBI" id="CHEBI:57972"/>
        <dbReference type="ChEBI" id="CHEBI:70757"/>
        <dbReference type="ChEBI" id="CHEBI:83898"/>
        <dbReference type="ChEBI" id="CHEBI:456216"/>
        <dbReference type="EC" id="6.3.2.8"/>
    </reaction>
</comment>
<evidence type="ECO:0000256" key="2">
    <source>
        <dbReference type="ARBA" id="ARBA00004752"/>
    </source>
</evidence>
<evidence type="ECO:0000259" key="16">
    <source>
        <dbReference type="Pfam" id="PF01225"/>
    </source>
</evidence>
<evidence type="ECO:0000256" key="1">
    <source>
        <dbReference type="ARBA" id="ARBA00004496"/>
    </source>
</evidence>
<keyword evidence="5 14" id="KW-0436">Ligase</keyword>
<dbReference type="GO" id="GO:0009252">
    <property type="term" value="P:peptidoglycan biosynthetic process"/>
    <property type="evidence" value="ECO:0007669"/>
    <property type="project" value="UniProtKB-UniRule"/>
</dbReference>